<feature type="transmembrane region" description="Helical" evidence="1">
    <location>
        <begin position="174"/>
        <end position="197"/>
    </location>
</feature>
<sequence length="204" mass="22253">MVCPPPTVLSVDVVSSDQEDAYDLLHLAGSISLTLTTRTGLVQAARQLRSSLSRLNSALGQRSARLARAYAWHAHLCALAELTSWLGDTETRSLLGRDTVSTRASRDSVSTRITLRRQHGIESIIMGPQTTALVALRAWRKATHNAFTVNHTHCIDACLRSACRHFMSLAHPCFSALICGIVCSGTSVSCLFVLLICDIFTNFK</sequence>
<keyword evidence="3" id="KW-1185">Reference proteome</keyword>
<evidence type="ECO:0000313" key="2">
    <source>
        <dbReference type="EMBL" id="VEL10834.1"/>
    </source>
</evidence>
<accession>A0A448WFY8</accession>
<organism evidence="2 3">
    <name type="scientific">Protopolystoma xenopodis</name>
    <dbReference type="NCBI Taxonomy" id="117903"/>
    <lineage>
        <taxon>Eukaryota</taxon>
        <taxon>Metazoa</taxon>
        <taxon>Spiralia</taxon>
        <taxon>Lophotrochozoa</taxon>
        <taxon>Platyhelminthes</taxon>
        <taxon>Monogenea</taxon>
        <taxon>Polyopisthocotylea</taxon>
        <taxon>Polystomatidea</taxon>
        <taxon>Polystomatidae</taxon>
        <taxon>Protopolystoma</taxon>
    </lineage>
</organism>
<keyword evidence="1" id="KW-1133">Transmembrane helix</keyword>
<dbReference type="Gene3D" id="1.20.58.60">
    <property type="match status" value="1"/>
</dbReference>
<dbReference type="Proteomes" id="UP000784294">
    <property type="component" value="Unassembled WGS sequence"/>
</dbReference>
<dbReference type="AlphaFoldDB" id="A0A448WFY8"/>
<reference evidence="2" key="1">
    <citation type="submission" date="2018-11" db="EMBL/GenBank/DDBJ databases">
        <authorList>
            <consortium name="Pathogen Informatics"/>
        </authorList>
    </citation>
    <scope>NUCLEOTIDE SEQUENCE</scope>
</reference>
<protein>
    <submittedName>
        <fullName evidence="2">Uncharacterized protein</fullName>
    </submittedName>
</protein>
<dbReference type="EMBL" id="CAAALY010010065">
    <property type="protein sequence ID" value="VEL10834.1"/>
    <property type="molecule type" value="Genomic_DNA"/>
</dbReference>
<keyword evidence="1" id="KW-0472">Membrane</keyword>
<name>A0A448WFY8_9PLAT</name>
<gene>
    <name evidence="2" type="ORF">PXEA_LOCUS4274</name>
</gene>
<evidence type="ECO:0000313" key="3">
    <source>
        <dbReference type="Proteomes" id="UP000784294"/>
    </source>
</evidence>
<keyword evidence="1" id="KW-0812">Transmembrane</keyword>
<comment type="caution">
    <text evidence="2">The sequence shown here is derived from an EMBL/GenBank/DDBJ whole genome shotgun (WGS) entry which is preliminary data.</text>
</comment>
<evidence type="ECO:0000256" key="1">
    <source>
        <dbReference type="SAM" id="Phobius"/>
    </source>
</evidence>
<proteinExistence type="predicted"/>